<dbReference type="PANTHER" id="PTHR14494">
    <property type="entry name" value="ALADIN/ADRACALIN/AAAS"/>
    <property type="match status" value="1"/>
</dbReference>
<dbReference type="GO" id="GO:0006913">
    <property type="term" value="P:nucleocytoplasmic transport"/>
    <property type="evidence" value="ECO:0007669"/>
    <property type="project" value="TreeGrafter"/>
</dbReference>
<name>A0AAN8F398_TRICO</name>
<keyword evidence="3" id="KW-1185">Reference proteome</keyword>
<gene>
    <name evidence="2" type="ORF">GCK32_008433</name>
</gene>
<feature type="region of interest" description="Disordered" evidence="1">
    <location>
        <begin position="401"/>
        <end position="423"/>
    </location>
</feature>
<accession>A0AAN8F398</accession>
<dbReference type="Proteomes" id="UP001331761">
    <property type="component" value="Unassembled WGS sequence"/>
</dbReference>
<dbReference type="GO" id="GO:0005643">
    <property type="term" value="C:nuclear pore"/>
    <property type="evidence" value="ECO:0007669"/>
    <property type="project" value="TreeGrafter"/>
</dbReference>
<dbReference type="EMBL" id="WIXE01016512">
    <property type="protein sequence ID" value="KAK5972576.1"/>
    <property type="molecule type" value="Genomic_DNA"/>
</dbReference>
<dbReference type="InterPro" id="IPR015943">
    <property type="entry name" value="WD40/YVTN_repeat-like_dom_sf"/>
</dbReference>
<organism evidence="2 3">
    <name type="scientific">Trichostrongylus colubriformis</name>
    <name type="common">Black scour worm</name>
    <dbReference type="NCBI Taxonomy" id="6319"/>
    <lineage>
        <taxon>Eukaryota</taxon>
        <taxon>Metazoa</taxon>
        <taxon>Ecdysozoa</taxon>
        <taxon>Nematoda</taxon>
        <taxon>Chromadorea</taxon>
        <taxon>Rhabditida</taxon>
        <taxon>Rhabditina</taxon>
        <taxon>Rhabditomorpha</taxon>
        <taxon>Strongyloidea</taxon>
        <taxon>Trichostrongylidae</taxon>
        <taxon>Trichostrongylus</taxon>
    </lineage>
</organism>
<dbReference type="SMART" id="SM00320">
    <property type="entry name" value="WD40"/>
    <property type="match status" value="4"/>
</dbReference>
<dbReference type="InterPro" id="IPR001680">
    <property type="entry name" value="WD40_rpt"/>
</dbReference>
<dbReference type="Gene3D" id="2.130.10.10">
    <property type="entry name" value="YVTN repeat-like/Quinoprotein amine dehydrogenase"/>
    <property type="match status" value="1"/>
</dbReference>
<dbReference type="InterPro" id="IPR045139">
    <property type="entry name" value="Aladin"/>
</dbReference>
<protein>
    <submittedName>
        <fullName evidence="2">Uncharacterized protein</fullName>
    </submittedName>
</protein>
<comment type="caution">
    <text evidence="2">The sequence shown here is derived from an EMBL/GenBank/DDBJ whole genome shotgun (WGS) entry which is preliminary data.</text>
</comment>
<evidence type="ECO:0000313" key="3">
    <source>
        <dbReference type="Proteomes" id="UP001331761"/>
    </source>
</evidence>
<evidence type="ECO:0000256" key="1">
    <source>
        <dbReference type="SAM" id="MobiDB-lite"/>
    </source>
</evidence>
<dbReference type="SUPFAM" id="SSF50978">
    <property type="entry name" value="WD40 repeat-like"/>
    <property type="match status" value="1"/>
</dbReference>
<dbReference type="AlphaFoldDB" id="A0AAN8F398"/>
<sequence>MSLLEFPPLNSTGKPYVLQEYNGRLLTGSSEEFRKMAKCDSMSDYPFVERAHLNSLQHSISKSDVADTYIFREADRLKQAMDRWEKDGITGIIDYVANITEDSKLWPISRLGRGVLRVRNGLASVAARVLPSMGQDRIEELLHQYSTTMNWKNNWLRCVAVHDEGRRLALCQNNDYIRVYNIGRSQKTPLTLKHPAQNNVACIAWEPFDQRVLAVAANNKILIWRLSVKATNIKPSVRCAQVIELPAMPINQIVWDRTTTNVLLAVSPNSSKIMIVNISSGEVDCFCAWTGGNITRIVPTLDGRRLAVLYTGNVIRVYDRNTWHEQRWSGMAGRATSAVCGFVEAPLYGHPSILFFLPKFTTGSLLAIVWSAGNLQYLPLLYGQNSSSHFNSRSILDEISDNSSPAHRTASDSLHSSELPSGCRDRSLEEDIVLFSERFRSSRSADLQRN</sequence>
<dbReference type="PANTHER" id="PTHR14494:SF0">
    <property type="entry name" value="ALADIN"/>
    <property type="match status" value="1"/>
</dbReference>
<proteinExistence type="predicted"/>
<evidence type="ECO:0000313" key="2">
    <source>
        <dbReference type="EMBL" id="KAK5972576.1"/>
    </source>
</evidence>
<feature type="compositionally biased region" description="Polar residues" evidence="1">
    <location>
        <begin position="401"/>
        <end position="419"/>
    </location>
</feature>
<reference evidence="2 3" key="1">
    <citation type="submission" date="2019-10" db="EMBL/GenBank/DDBJ databases">
        <title>Assembly and Annotation for the nematode Trichostrongylus colubriformis.</title>
        <authorList>
            <person name="Martin J."/>
        </authorList>
    </citation>
    <scope>NUCLEOTIDE SEQUENCE [LARGE SCALE GENOMIC DNA]</scope>
    <source>
        <strain evidence="2">G859</strain>
        <tissue evidence="2">Whole worm</tissue>
    </source>
</reference>
<dbReference type="InterPro" id="IPR036322">
    <property type="entry name" value="WD40_repeat_dom_sf"/>
</dbReference>